<organism evidence="2 3">
    <name type="scientific">Clavelina lepadiformis</name>
    <name type="common">Light-bulb sea squirt</name>
    <name type="synonym">Ascidia lepadiformis</name>
    <dbReference type="NCBI Taxonomy" id="159417"/>
    <lineage>
        <taxon>Eukaryota</taxon>
        <taxon>Metazoa</taxon>
        <taxon>Chordata</taxon>
        <taxon>Tunicata</taxon>
        <taxon>Ascidiacea</taxon>
        <taxon>Aplousobranchia</taxon>
        <taxon>Clavelinidae</taxon>
        <taxon>Clavelina</taxon>
    </lineage>
</organism>
<feature type="signal peptide" evidence="1">
    <location>
        <begin position="1"/>
        <end position="21"/>
    </location>
</feature>
<proteinExistence type="predicted"/>
<evidence type="ECO:0000313" key="3">
    <source>
        <dbReference type="Proteomes" id="UP001642483"/>
    </source>
</evidence>
<protein>
    <submittedName>
        <fullName evidence="2">Uncharacterized protein</fullName>
    </submittedName>
</protein>
<dbReference type="EMBL" id="CAWYQH010000046">
    <property type="protein sequence ID" value="CAK8677872.1"/>
    <property type="molecule type" value="Genomic_DNA"/>
</dbReference>
<reference evidence="2 3" key="1">
    <citation type="submission" date="2024-02" db="EMBL/GenBank/DDBJ databases">
        <authorList>
            <person name="Daric V."/>
            <person name="Darras S."/>
        </authorList>
    </citation>
    <scope>NUCLEOTIDE SEQUENCE [LARGE SCALE GENOMIC DNA]</scope>
</reference>
<name>A0ABP0FHR4_CLALP</name>
<keyword evidence="1" id="KW-0732">Signal</keyword>
<sequence>MNKVIIVALLMCLLLTTTTEGFGRRYLVRKVEKSVEANHQSLDESMFVDGSRSIAKRSSSSTFRKISRHQERLNDDLGYYEYYAAPKNVILWFRRG</sequence>
<dbReference type="Proteomes" id="UP001642483">
    <property type="component" value="Unassembled WGS sequence"/>
</dbReference>
<gene>
    <name evidence="2" type="ORF">CVLEPA_LOCUS7862</name>
</gene>
<keyword evidence="3" id="KW-1185">Reference proteome</keyword>
<comment type="caution">
    <text evidence="2">The sequence shown here is derived from an EMBL/GenBank/DDBJ whole genome shotgun (WGS) entry which is preliminary data.</text>
</comment>
<evidence type="ECO:0000313" key="2">
    <source>
        <dbReference type="EMBL" id="CAK8677872.1"/>
    </source>
</evidence>
<feature type="chain" id="PRO_5045593077" evidence="1">
    <location>
        <begin position="22"/>
        <end position="96"/>
    </location>
</feature>
<evidence type="ECO:0000256" key="1">
    <source>
        <dbReference type="SAM" id="SignalP"/>
    </source>
</evidence>
<accession>A0ABP0FHR4</accession>